<feature type="transmembrane region" description="Helical" evidence="5">
    <location>
        <begin position="280"/>
        <end position="300"/>
    </location>
</feature>
<dbReference type="NCBIfam" id="TIGR01974">
    <property type="entry name" value="NDH_I_L"/>
    <property type="match status" value="1"/>
</dbReference>
<name>A0A523BEL6_9CREN</name>
<sequence>MTQIVDLAPWLCWILPTVGSVVHFVLPKKMGRARYAIVVLFSFAAWLMALLMIPSMPIQGYRDIGGFWFSLPSGGSVGLGLLIDSLSVIMANLVAFLSFLILLYSFKYMDGDTGEDRYWFFMSFFIGGMLMLILADNLIFFFVGWKIVGLCSYGLIGHYYDDNRKYWIGGPPPFPFQKPSRCGLKALLVTTLGDVALLGSVIIIYLYSGTFNFMELYQNAGTWLPEMAKTPGLLTITILLFLAGPFAKSAQFPFHEWLPEAMAGPTPVSALIHAATMVKAGVYLVARTLPIFYFAAWIASPNIPEALTFFITVAVVGGFTAFLAGTQAMVSLELKKALAYSTMSVIGYMMLSLGVAGMSPNAIVEGFTSGIFHLINHGIFKAALFLCAGVLIHASGSIYITDMKFSRRDMKFTWAFMWIASLSLVGVPPLSGFWSKDGILASCLESGQYLLFALAAITVCVTSFYVIRFMSIIFHSGSTKNEHPGGHSGEAPKLMLLPYGVLAILTVGIGLLGPWMKEALSNLFVEEFHSLNLLTVSSGVEHIESFGFGEAIPILLSIIMIVVGGYPAYLAYFAKKLNVENLLKKYAPLNLLHKFLWNRWYMDTFFNKVFVGSILASREPTEKYLERNMDLAINVGIPKLFSYINTNIRKLQTGIFSINMLYILMFLVILFLLILVRVII</sequence>
<dbReference type="AlphaFoldDB" id="A0A523BEL6"/>
<keyword evidence="3 5" id="KW-1133">Transmembrane helix</keyword>
<dbReference type="InterPro" id="IPR018393">
    <property type="entry name" value="NADHpl_OxRdtase_5_subgr"/>
</dbReference>
<evidence type="ECO:0008006" key="10">
    <source>
        <dbReference type="Google" id="ProtNLM"/>
    </source>
</evidence>
<organism evidence="8 9">
    <name type="scientific">Thermoproteota archaeon</name>
    <dbReference type="NCBI Taxonomy" id="2056631"/>
    <lineage>
        <taxon>Archaea</taxon>
        <taxon>Thermoproteota</taxon>
    </lineage>
</organism>
<feature type="transmembrane region" description="Helical" evidence="5">
    <location>
        <begin position="450"/>
        <end position="474"/>
    </location>
</feature>
<evidence type="ECO:0000313" key="8">
    <source>
        <dbReference type="EMBL" id="TDA39355.1"/>
    </source>
</evidence>
<dbReference type="PRINTS" id="PR01434">
    <property type="entry name" value="NADHDHGNASE5"/>
</dbReference>
<keyword evidence="4 5" id="KW-0472">Membrane</keyword>
<feature type="transmembrane region" description="Helical" evidence="5">
    <location>
        <begin position="118"/>
        <end position="135"/>
    </location>
</feature>
<feature type="transmembrane region" description="Helical" evidence="5">
    <location>
        <begin position="337"/>
        <end position="358"/>
    </location>
</feature>
<feature type="transmembrane region" description="Helical" evidence="5">
    <location>
        <begin position="141"/>
        <end position="160"/>
    </location>
</feature>
<comment type="caution">
    <text evidence="8">The sequence shown here is derived from an EMBL/GenBank/DDBJ whole genome shotgun (WGS) entry which is preliminary data.</text>
</comment>
<feature type="transmembrane region" description="Helical" evidence="5">
    <location>
        <begin position="306"/>
        <end position="325"/>
    </location>
</feature>
<dbReference type="GO" id="GO:0042773">
    <property type="term" value="P:ATP synthesis coupled electron transport"/>
    <property type="evidence" value="ECO:0007669"/>
    <property type="project" value="InterPro"/>
</dbReference>
<reference evidence="8 9" key="1">
    <citation type="journal article" date="2019" name="Nat. Microbiol.">
        <title>Expanding anaerobic alkane metabolism in the domain of Archaea.</title>
        <authorList>
            <person name="Wang Y."/>
            <person name="Wegener G."/>
            <person name="Hou J."/>
            <person name="Wang F."/>
            <person name="Xiao X."/>
        </authorList>
    </citation>
    <scope>NUCLEOTIDE SEQUENCE [LARGE SCALE GENOMIC DNA]</scope>
    <source>
        <strain evidence="8">WYZ-LMO10</strain>
    </source>
</reference>
<feature type="transmembrane region" description="Helical" evidence="5">
    <location>
        <begin position="378"/>
        <end position="400"/>
    </location>
</feature>
<evidence type="ECO:0000313" key="9">
    <source>
        <dbReference type="Proteomes" id="UP000315399"/>
    </source>
</evidence>
<dbReference type="PANTHER" id="PTHR42829">
    <property type="entry name" value="NADH-UBIQUINONE OXIDOREDUCTASE CHAIN 5"/>
    <property type="match status" value="1"/>
</dbReference>
<dbReference type="InterPro" id="IPR003945">
    <property type="entry name" value="NU5C-like"/>
</dbReference>
<feature type="transmembrane region" description="Helical" evidence="5">
    <location>
        <begin position="227"/>
        <end position="247"/>
    </location>
</feature>
<evidence type="ECO:0000259" key="7">
    <source>
        <dbReference type="Pfam" id="PF00662"/>
    </source>
</evidence>
<evidence type="ECO:0000256" key="4">
    <source>
        <dbReference type="ARBA" id="ARBA00023136"/>
    </source>
</evidence>
<feature type="transmembrane region" description="Helical" evidence="5">
    <location>
        <begin position="186"/>
        <end position="207"/>
    </location>
</feature>
<dbReference type="PANTHER" id="PTHR42829:SF2">
    <property type="entry name" value="NADH-UBIQUINONE OXIDOREDUCTASE CHAIN 5"/>
    <property type="match status" value="1"/>
</dbReference>
<dbReference type="PRINTS" id="PR01435">
    <property type="entry name" value="NPOXDRDTASE5"/>
</dbReference>
<accession>A0A523BEL6</accession>
<gene>
    <name evidence="8" type="ORF">DSO08_02365</name>
</gene>
<evidence type="ECO:0000259" key="6">
    <source>
        <dbReference type="Pfam" id="PF00361"/>
    </source>
</evidence>
<dbReference type="Proteomes" id="UP000315399">
    <property type="component" value="Unassembled WGS sequence"/>
</dbReference>
<keyword evidence="2 5" id="KW-0812">Transmembrane</keyword>
<feature type="domain" description="NADH:quinone oxidoreductase/Mrp antiporter transmembrane" evidence="6">
    <location>
        <begin position="135"/>
        <end position="461"/>
    </location>
</feature>
<feature type="transmembrane region" description="Helical" evidence="5">
    <location>
        <begin position="412"/>
        <end position="430"/>
    </location>
</feature>
<dbReference type="EMBL" id="QNVH01000015">
    <property type="protein sequence ID" value="TDA39355.1"/>
    <property type="molecule type" value="Genomic_DNA"/>
</dbReference>
<evidence type="ECO:0000256" key="5">
    <source>
        <dbReference type="SAM" id="Phobius"/>
    </source>
</evidence>
<evidence type="ECO:0000256" key="3">
    <source>
        <dbReference type="ARBA" id="ARBA00022989"/>
    </source>
</evidence>
<dbReference type="Pfam" id="PF00361">
    <property type="entry name" value="Proton_antipo_M"/>
    <property type="match status" value="1"/>
</dbReference>
<feature type="transmembrane region" description="Helical" evidence="5">
    <location>
        <begin position="551"/>
        <end position="574"/>
    </location>
</feature>
<comment type="subcellular location">
    <subcellularLocation>
        <location evidence="1">Membrane</location>
        <topology evidence="1">Multi-pass membrane protein</topology>
    </subcellularLocation>
</comment>
<dbReference type="InterPro" id="IPR001516">
    <property type="entry name" value="Proton_antipo_N"/>
</dbReference>
<dbReference type="GO" id="GO:0016020">
    <property type="term" value="C:membrane"/>
    <property type="evidence" value="ECO:0007669"/>
    <property type="project" value="UniProtKB-SubCell"/>
</dbReference>
<dbReference type="GO" id="GO:0015990">
    <property type="term" value="P:electron transport coupled proton transport"/>
    <property type="evidence" value="ECO:0007669"/>
    <property type="project" value="TreeGrafter"/>
</dbReference>
<feature type="transmembrane region" description="Helical" evidence="5">
    <location>
        <begin position="659"/>
        <end position="679"/>
    </location>
</feature>
<feature type="transmembrane region" description="Helical" evidence="5">
    <location>
        <begin position="89"/>
        <end position="106"/>
    </location>
</feature>
<dbReference type="InterPro" id="IPR001750">
    <property type="entry name" value="ND/Mrp_TM"/>
</dbReference>
<feature type="transmembrane region" description="Helical" evidence="5">
    <location>
        <begin position="494"/>
        <end position="516"/>
    </location>
</feature>
<dbReference type="GO" id="GO:0003954">
    <property type="term" value="F:NADH dehydrogenase activity"/>
    <property type="evidence" value="ECO:0007669"/>
    <property type="project" value="TreeGrafter"/>
</dbReference>
<dbReference type="GO" id="GO:0008137">
    <property type="term" value="F:NADH dehydrogenase (ubiquinone) activity"/>
    <property type="evidence" value="ECO:0007669"/>
    <property type="project" value="InterPro"/>
</dbReference>
<protein>
    <recommendedName>
        <fullName evidence="10">NADH-quinone oxidoreductase subunit L</fullName>
    </recommendedName>
</protein>
<evidence type="ECO:0000256" key="2">
    <source>
        <dbReference type="ARBA" id="ARBA00022692"/>
    </source>
</evidence>
<dbReference type="Pfam" id="PF00662">
    <property type="entry name" value="Proton_antipo_N"/>
    <property type="match status" value="1"/>
</dbReference>
<dbReference type="Gene3D" id="1.20.5.2700">
    <property type="match status" value="1"/>
</dbReference>
<feature type="transmembrane region" description="Helical" evidence="5">
    <location>
        <begin position="32"/>
        <end position="53"/>
    </location>
</feature>
<proteinExistence type="predicted"/>
<feature type="transmembrane region" description="Helical" evidence="5">
    <location>
        <begin position="7"/>
        <end position="26"/>
    </location>
</feature>
<feature type="domain" description="NADH-Ubiquinone oxidoreductase (complex I) chain 5 N-terminal" evidence="7">
    <location>
        <begin position="68"/>
        <end position="118"/>
    </location>
</feature>
<evidence type="ECO:0000256" key="1">
    <source>
        <dbReference type="ARBA" id="ARBA00004141"/>
    </source>
</evidence>